<keyword evidence="6" id="KW-0963">Cytoplasm</keyword>
<dbReference type="GO" id="GO:0042729">
    <property type="term" value="C:DASH complex"/>
    <property type="evidence" value="ECO:0007669"/>
    <property type="project" value="InterPro"/>
</dbReference>
<keyword evidence="8" id="KW-0493">Microtubule</keyword>
<dbReference type="GO" id="GO:0007059">
    <property type="term" value="P:chromosome segregation"/>
    <property type="evidence" value="ECO:0007669"/>
    <property type="project" value="UniProtKB-KW"/>
</dbReference>
<proteinExistence type="inferred from homology"/>
<comment type="caution">
    <text evidence="20">The sequence shown here is derived from an EMBL/GenBank/DDBJ whole genome shotgun (WGS) entry which is preliminary data.</text>
</comment>
<feature type="region of interest" description="Disordered" evidence="19">
    <location>
        <begin position="1"/>
        <end position="98"/>
    </location>
</feature>
<dbReference type="GO" id="GO:0005874">
    <property type="term" value="C:microtubule"/>
    <property type="evidence" value="ECO:0007669"/>
    <property type="project" value="UniProtKB-KW"/>
</dbReference>
<evidence type="ECO:0000313" key="21">
    <source>
        <dbReference type="Proteomes" id="UP001201163"/>
    </source>
</evidence>
<evidence type="ECO:0000256" key="4">
    <source>
        <dbReference type="ARBA" id="ARBA00005366"/>
    </source>
</evidence>
<comment type="subcellular location">
    <subcellularLocation>
        <location evidence="3">Chromosome</location>
        <location evidence="3">Centromere</location>
        <location evidence="3">Kinetochore</location>
    </subcellularLocation>
    <subcellularLocation>
        <location evidence="2">Cytoplasm</location>
        <location evidence="2">Cytoskeleton</location>
        <location evidence="2">Spindle</location>
    </subcellularLocation>
    <subcellularLocation>
        <location evidence="1">Nucleus</location>
    </subcellularLocation>
</comment>
<evidence type="ECO:0000256" key="7">
    <source>
        <dbReference type="ARBA" id="ARBA00022618"/>
    </source>
</evidence>
<name>A0AAD4QGX8_9AGAM</name>
<keyword evidence="13" id="KW-0206">Cytoskeleton</keyword>
<evidence type="ECO:0000256" key="3">
    <source>
        <dbReference type="ARBA" id="ARBA00004629"/>
    </source>
</evidence>
<evidence type="ECO:0000256" key="6">
    <source>
        <dbReference type="ARBA" id="ARBA00022490"/>
    </source>
</evidence>
<evidence type="ECO:0000256" key="14">
    <source>
        <dbReference type="ARBA" id="ARBA00023242"/>
    </source>
</evidence>
<organism evidence="20 21">
    <name type="scientific">Lactarius akahatsu</name>
    <dbReference type="NCBI Taxonomy" id="416441"/>
    <lineage>
        <taxon>Eukaryota</taxon>
        <taxon>Fungi</taxon>
        <taxon>Dikarya</taxon>
        <taxon>Basidiomycota</taxon>
        <taxon>Agaricomycotina</taxon>
        <taxon>Agaricomycetes</taxon>
        <taxon>Russulales</taxon>
        <taxon>Russulaceae</taxon>
        <taxon>Lactarius</taxon>
    </lineage>
</organism>
<evidence type="ECO:0000313" key="20">
    <source>
        <dbReference type="EMBL" id="KAH8998509.1"/>
    </source>
</evidence>
<keyword evidence="5" id="KW-0158">Chromosome</keyword>
<evidence type="ECO:0000256" key="1">
    <source>
        <dbReference type="ARBA" id="ARBA00004123"/>
    </source>
</evidence>
<dbReference type="EMBL" id="JAKELL010000005">
    <property type="protein sequence ID" value="KAH8998509.1"/>
    <property type="molecule type" value="Genomic_DNA"/>
</dbReference>
<reference evidence="20" key="1">
    <citation type="submission" date="2022-01" db="EMBL/GenBank/DDBJ databases">
        <title>Comparative genomics reveals a dynamic genome evolution in the ectomycorrhizal milk-cap (Lactarius) mushrooms.</title>
        <authorList>
            <consortium name="DOE Joint Genome Institute"/>
            <person name="Lebreton A."/>
            <person name="Tang N."/>
            <person name="Kuo A."/>
            <person name="LaButti K."/>
            <person name="Drula E."/>
            <person name="Barry K."/>
            <person name="Clum A."/>
            <person name="Lipzen A."/>
            <person name="Mousain D."/>
            <person name="Ng V."/>
            <person name="Wang R."/>
            <person name="Wang X."/>
            <person name="Dai Y."/>
            <person name="Henrissat B."/>
            <person name="Grigoriev I.V."/>
            <person name="Guerin-Laguette A."/>
            <person name="Yu F."/>
            <person name="Martin F.M."/>
        </authorList>
    </citation>
    <scope>NUCLEOTIDE SEQUENCE</scope>
    <source>
        <strain evidence="20">QP</strain>
    </source>
</reference>
<dbReference type="InterPro" id="IPR013960">
    <property type="entry name" value="DASH_Duo1"/>
</dbReference>
<sequence>MDSLEIPPSGDSQLLSESPQFSLTSVGSSSRTGPGGDDLSLSELYPDNPLPQRPAQARRDNPKTRPSIAQALGFGAPIGRSQGASASGVPEEEEGEGWRDVTVRAGEDVDPTHLAAQSREEKLRSDLFVLRQLNGAFAAYNDALRETQAGTEVSLCSMSQSVIFDHPSVVVLRHKRVAKQLEQTDALLNKYINILSKSERVTQLIFDERWTGAEADEALLEEEIRAEEEKRRREEEERKLAAQREKERREKEELERALRDEAERLERERRDKMAPRSTSGVRGVRGTRASMRARAGARGVSSAISASSTVVGNHTRASSGTAPGPSKIARPSSSASSSRGTSLPRGTSKRP</sequence>
<feature type="compositionally biased region" description="Low complexity" evidence="19">
    <location>
        <begin position="286"/>
        <end position="312"/>
    </location>
</feature>
<evidence type="ECO:0000256" key="9">
    <source>
        <dbReference type="ARBA" id="ARBA00022776"/>
    </source>
</evidence>
<dbReference type="AlphaFoldDB" id="A0AAD4QGX8"/>
<evidence type="ECO:0000256" key="2">
    <source>
        <dbReference type="ARBA" id="ARBA00004186"/>
    </source>
</evidence>
<evidence type="ECO:0000256" key="17">
    <source>
        <dbReference type="ARBA" id="ARBA00044152"/>
    </source>
</evidence>
<dbReference type="GO" id="GO:0000278">
    <property type="term" value="P:mitotic cell cycle"/>
    <property type="evidence" value="ECO:0007669"/>
    <property type="project" value="InterPro"/>
</dbReference>
<accession>A0AAD4QGX8</accession>
<dbReference type="GO" id="GO:0072686">
    <property type="term" value="C:mitotic spindle"/>
    <property type="evidence" value="ECO:0007669"/>
    <property type="project" value="InterPro"/>
</dbReference>
<evidence type="ECO:0000256" key="8">
    <source>
        <dbReference type="ARBA" id="ARBA00022701"/>
    </source>
</evidence>
<evidence type="ECO:0000256" key="5">
    <source>
        <dbReference type="ARBA" id="ARBA00022454"/>
    </source>
</evidence>
<dbReference type="GO" id="GO:0051301">
    <property type="term" value="P:cell division"/>
    <property type="evidence" value="ECO:0007669"/>
    <property type="project" value="UniProtKB-KW"/>
</dbReference>
<keyword evidence="15" id="KW-0131">Cell cycle</keyword>
<feature type="compositionally biased region" description="Polar residues" evidence="19">
    <location>
        <begin position="10"/>
        <end position="32"/>
    </location>
</feature>
<evidence type="ECO:0000256" key="10">
    <source>
        <dbReference type="ARBA" id="ARBA00022829"/>
    </source>
</evidence>
<evidence type="ECO:0000256" key="12">
    <source>
        <dbReference type="ARBA" id="ARBA00023054"/>
    </source>
</evidence>
<keyword evidence="9" id="KW-0498">Mitosis</keyword>
<feature type="compositionally biased region" description="Basic and acidic residues" evidence="19">
    <location>
        <begin position="265"/>
        <end position="274"/>
    </location>
</feature>
<dbReference type="Pfam" id="PF08651">
    <property type="entry name" value="DASH_Duo1"/>
    <property type="match status" value="1"/>
</dbReference>
<keyword evidence="10" id="KW-0159">Chromosome partition</keyword>
<keyword evidence="12" id="KW-0175">Coiled coil</keyword>
<keyword evidence="11" id="KW-0995">Kinetochore</keyword>
<dbReference type="PANTHER" id="PTHR28216:SF1">
    <property type="entry name" value="DASH COMPLEX SUBUNIT DUO1"/>
    <property type="match status" value="1"/>
</dbReference>
<keyword evidence="14" id="KW-0539">Nucleus</keyword>
<keyword evidence="16" id="KW-0137">Centromere</keyword>
<keyword evidence="21" id="KW-1185">Reference proteome</keyword>
<feature type="region of interest" description="Disordered" evidence="19">
    <location>
        <begin position="265"/>
        <end position="351"/>
    </location>
</feature>
<protein>
    <recommendedName>
        <fullName evidence="17">DASH complex subunit DUO1</fullName>
    </recommendedName>
    <alternativeName>
        <fullName evidence="18">Outer kinetochore protein DUO1</fullName>
    </alternativeName>
</protein>
<evidence type="ECO:0000256" key="19">
    <source>
        <dbReference type="SAM" id="MobiDB-lite"/>
    </source>
</evidence>
<evidence type="ECO:0000256" key="18">
    <source>
        <dbReference type="ARBA" id="ARBA00044358"/>
    </source>
</evidence>
<comment type="similarity">
    <text evidence="4">Belongs to the DASH complex DUO1 family.</text>
</comment>
<evidence type="ECO:0000256" key="13">
    <source>
        <dbReference type="ARBA" id="ARBA00023212"/>
    </source>
</evidence>
<evidence type="ECO:0000256" key="16">
    <source>
        <dbReference type="ARBA" id="ARBA00023328"/>
    </source>
</evidence>
<keyword evidence="7" id="KW-0132">Cell division</keyword>
<evidence type="ECO:0000256" key="15">
    <source>
        <dbReference type="ARBA" id="ARBA00023306"/>
    </source>
</evidence>
<dbReference type="PANTHER" id="PTHR28216">
    <property type="entry name" value="DASH COMPLEX SUBUNIT DUO1"/>
    <property type="match status" value="1"/>
</dbReference>
<evidence type="ECO:0000256" key="11">
    <source>
        <dbReference type="ARBA" id="ARBA00022838"/>
    </source>
</evidence>
<gene>
    <name evidence="20" type="ORF">EDB92DRAFT_1941334</name>
</gene>
<dbReference type="Proteomes" id="UP001201163">
    <property type="component" value="Unassembled WGS sequence"/>
</dbReference>